<reference evidence="4 5" key="1">
    <citation type="submission" date="2018-12" db="EMBL/GenBank/DDBJ databases">
        <authorList>
            <consortium name="Pathogen Informatics"/>
        </authorList>
    </citation>
    <scope>NUCLEOTIDE SEQUENCE [LARGE SCALE GENOMIC DNA]</scope>
    <source>
        <strain evidence="4 5">NCTC8284</strain>
    </source>
</reference>
<dbReference type="Proteomes" id="UP000278733">
    <property type="component" value="Chromosome"/>
</dbReference>
<evidence type="ECO:0000256" key="2">
    <source>
        <dbReference type="ARBA" id="ARBA00022898"/>
    </source>
</evidence>
<name>A0A3S4UR52_9PAST</name>
<keyword evidence="2 3" id="KW-0663">Pyridoxal phosphate</keyword>
<comment type="cofactor">
    <cofactor evidence="1 3">
        <name>pyridoxal 5'-phosphate</name>
        <dbReference type="ChEBI" id="CHEBI:597326"/>
    </cofactor>
</comment>
<protein>
    <submittedName>
        <fullName evidence="4">Cystathionine gamma-synthase</fullName>
        <ecNumber evidence="4">2.5.1.-</ecNumber>
        <ecNumber evidence="4">2.5.1.48</ecNumber>
    </submittedName>
</protein>
<dbReference type="InterPro" id="IPR015421">
    <property type="entry name" value="PyrdxlP-dep_Trfase_major"/>
</dbReference>
<gene>
    <name evidence="4" type="primary">metB_1</name>
    <name evidence="4" type="ORF">NCTC8284_03026</name>
</gene>
<evidence type="ECO:0000256" key="1">
    <source>
        <dbReference type="ARBA" id="ARBA00001933"/>
    </source>
</evidence>
<dbReference type="Pfam" id="PF01053">
    <property type="entry name" value="Cys_Met_Meta_PP"/>
    <property type="match status" value="1"/>
</dbReference>
<accession>A0A3S4UR52</accession>
<dbReference type="EC" id="2.5.1.48" evidence="4"/>
<sequence>MTTQQYAIDTLLAQAGNRSDERTGAVSTPIFLSTAYGHHGIGESTGFDYTRTKIQPAQY</sequence>
<comment type="similarity">
    <text evidence="3">Belongs to the trans-sulfuration enzymes family.</text>
</comment>
<dbReference type="KEGG" id="rpne:NCTC8284_03026"/>
<dbReference type="Gene3D" id="3.40.640.10">
    <property type="entry name" value="Type I PLP-dependent aspartate aminotransferase-like (Major domain)"/>
    <property type="match status" value="1"/>
</dbReference>
<proteinExistence type="inferred from homology"/>
<organism evidence="4 5">
    <name type="scientific">Rodentibacter pneumotropicus</name>
    <dbReference type="NCBI Taxonomy" id="758"/>
    <lineage>
        <taxon>Bacteria</taxon>
        <taxon>Pseudomonadati</taxon>
        <taxon>Pseudomonadota</taxon>
        <taxon>Gammaproteobacteria</taxon>
        <taxon>Pasteurellales</taxon>
        <taxon>Pasteurellaceae</taxon>
        <taxon>Rodentibacter</taxon>
    </lineage>
</organism>
<dbReference type="GO" id="GO:0019346">
    <property type="term" value="P:transsulfuration"/>
    <property type="evidence" value="ECO:0007669"/>
    <property type="project" value="InterPro"/>
</dbReference>
<dbReference type="AlphaFoldDB" id="A0A3S4UR52"/>
<dbReference type="EC" id="2.5.1.-" evidence="4"/>
<evidence type="ECO:0000256" key="3">
    <source>
        <dbReference type="RuleBase" id="RU362118"/>
    </source>
</evidence>
<dbReference type="GO" id="GO:0030170">
    <property type="term" value="F:pyridoxal phosphate binding"/>
    <property type="evidence" value="ECO:0007669"/>
    <property type="project" value="InterPro"/>
</dbReference>
<keyword evidence="4" id="KW-0808">Transferase</keyword>
<evidence type="ECO:0000313" key="5">
    <source>
        <dbReference type="Proteomes" id="UP000278733"/>
    </source>
</evidence>
<evidence type="ECO:0000313" key="4">
    <source>
        <dbReference type="EMBL" id="VEH67814.1"/>
    </source>
</evidence>
<dbReference type="GO" id="GO:0003962">
    <property type="term" value="F:cystathionine gamma-synthase activity"/>
    <property type="evidence" value="ECO:0007669"/>
    <property type="project" value="UniProtKB-EC"/>
</dbReference>
<dbReference type="InterPro" id="IPR000277">
    <property type="entry name" value="Cys/Met-Metab_PyrdxlP-dep_enz"/>
</dbReference>
<dbReference type="EMBL" id="LR134405">
    <property type="protein sequence ID" value="VEH67814.1"/>
    <property type="molecule type" value="Genomic_DNA"/>
</dbReference>